<keyword evidence="4" id="KW-1185">Reference proteome</keyword>
<dbReference type="EMBL" id="MU806789">
    <property type="protein sequence ID" value="KAJ3833033.1"/>
    <property type="molecule type" value="Genomic_DNA"/>
</dbReference>
<gene>
    <name evidence="3" type="ORF">F5878DRAFT_591083</name>
</gene>
<feature type="compositionally biased region" description="Polar residues" evidence="1">
    <location>
        <begin position="142"/>
        <end position="163"/>
    </location>
</feature>
<evidence type="ECO:0000256" key="2">
    <source>
        <dbReference type="SAM" id="SignalP"/>
    </source>
</evidence>
<feature type="region of interest" description="Disordered" evidence="1">
    <location>
        <begin position="64"/>
        <end position="163"/>
    </location>
</feature>
<protein>
    <recommendedName>
        <fullName evidence="5">Ribosomal protein s17</fullName>
    </recommendedName>
</protein>
<dbReference type="PANTHER" id="PTHR34587">
    <property type="entry name" value="VWFA DOMAIN-CONTAINING PROTEIN"/>
    <property type="match status" value="1"/>
</dbReference>
<name>A0AA38NYL4_9AGAR</name>
<evidence type="ECO:0008006" key="5">
    <source>
        <dbReference type="Google" id="ProtNLM"/>
    </source>
</evidence>
<dbReference type="AlphaFoldDB" id="A0AA38NYL4"/>
<evidence type="ECO:0000256" key="1">
    <source>
        <dbReference type="SAM" id="MobiDB-lite"/>
    </source>
</evidence>
<feature type="compositionally biased region" description="Low complexity" evidence="1">
    <location>
        <begin position="64"/>
        <end position="141"/>
    </location>
</feature>
<feature type="chain" id="PRO_5041257453" description="Ribosomal protein s17" evidence="2">
    <location>
        <begin position="21"/>
        <end position="434"/>
    </location>
</feature>
<dbReference type="Proteomes" id="UP001163846">
    <property type="component" value="Unassembled WGS sequence"/>
</dbReference>
<reference evidence="3" key="1">
    <citation type="submission" date="2022-08" db="EMBL/GenBank/DDBJ databases">
        <authorList>
            <consortium name="DOE Joint Genome Institute"/>
            <person name="Min B."/>
            <person name="Riley R."/>
            <person name="Sierra-Patev S."/>
            <person name="Naranjo-Ortiz M."/>
            <person name="Looney B."/>
            <person name="Konkel Z."/>
            <person name="Slot J.C."/>
            <person name="Sakamoto Y."/>
            <person name="Steenwyk J.L."/>
            <person name="Rokas A."/>
            <person name="Carro J."/>
            <person name="Camarero S."/>
            <person name="Ferreira P."/>
            <person name="Molpeceres G."/>
            <person name="Ruiz-Duenas F.J."/>
            <person name="Serrano A."/>
            <person name="Henrissat B."/>
            <person name="Drula E."/>
            <person name="Hughes K.W."/>
            <person name="Mata J.L."/>
            <person name="Ishikawa N.K."/>
            <person name="Vargas-Isla R."/>
            <person name="Ushijima S."/>
            <person name="Smith C.A."/>
            <person name="Ahrendt S."/>
            <person name="Andreopoulos W."/>
            <person name="He G."/>
            <person name="Labutti K."/>
            <person name="Lipzen A."/>
            <person name="Ng V."/>
            <person name="Sandor L."/>
            <person name="Barry K."/>
            <person name="Martinez A.T."/>
            <person name="Xiao Y."/>
            <person name="Gibbons J.G."/>
            <person name="Terashima K."/>
            <person name="Hibbett D.S."/>
            <person name="Grigoriev I.V."/>
        </authorList>
    </citation>
    <scope>NUCLEOTIDE SEQUENCE</scope>
    <source>
        <strain evidence="3">TFB9207</strain>
    </source>
</reference>
<comment type="caution">
    <text evidence="3">The sequence shown here is derived from an EMBL/GenBank/DDBJ whole genome shotgun (WGS) entry which is preliminary data.</text>
</comment>
<feature type="signal peptide" evidence="2">
    <location>
        <begin position="1"/>
        <end position="20"/>
    </location>
</feature>
<evidence type="ECO:0000313" key="3">
    <source>
        <dbReference type="EMBL" id="KAJ3833033.1"/>
    </source>
</evidence>
<keyword evidence="2" id="KW-0732">Signal</keyword>
<proteinExistence type="predicted"/>
<evidence type="ECO:0000313" key="4">
    <source>
        <dbReference type="Proteomes" id="UP001163846"/>
    </source>
</evidence>
<dbReference type="InterPro" id="IPR053216">
    <property type="entry name" value="Appressorial_penetr-assoc"/>
</dbReference>
<dbReference type="PANTHER" id="PTHR34587:SF2">
    <property type="entry name" value="G-PROTEIN COUPLED RECEPTORS FAMILY 1 PROFILE DOMAIN-CONTAINING PROTEIN"/>
    <property type="match status" value="1"/>
</dbReference>
<accession>A0AA38NYL4</accession>
<feature type="region of interest" description="Disordered" evidence="1">
    <location>
        <begin position="387"/>
        <end position="434"/>
    </location>
</feature>
<organism evidence="3 4">
    <name type="scientific">Lentinula raphanica</name>
    <dbReference type="NCBI Taxonomy" id="153919"/>
    <lineage>
        <taxon>Eukaryota</taxon>
        <taxon>Fungi</taxon>
        <taxon>Dikarya</taxon>
        <taxon>Basidiomycota</taxon>
        <taxon>Agaricomycotina</taxon>
        <taxon>Agaricomycetes</taxon>
        <taxon>Agaricomycetidae</taxon>
        <taxon>Agaricales</taxon>
        <taxon>Marasmiineae</taxon>
        <taxon>Omphalotaceae</taxon>
        <taxon>Lentinula</taxon>
    </lineage>
</organism>
<feature type="compositionally biased region" description="Low complexity" evidence="1">
    <location>
        <begin position="387"/>
        <end position="424"/>
    </location>
</feature>
<sequence>MFSKSLCFVLLGYSISSTLAAPTVNVRANNDATCDANASAVVTTKTVTVTATASSVATNVAVASTGNGNDSSASSGSKSSSSKSGSNSGSKSSSSSSTAASSSDNSATASASSSNNAASSGSAASSGNNAASNSGSGATGSLSTTDITTNATADSTDPQSSLTLDPRVIATGFMNNGQDVQEAGQVPSLTSNNNFINYCLTQTGMPITNGQQITTGSCNPAPIGTIPSVDKMPSAKFAFPTNMGTITGNTAFTIKLNINNLDTGNFVNANENYFAAPQQLNSDGLIIGHTHVVIEAINSLADTTPTDPQKFAFFKGINTAAVDGQVTADVTSGVPEGDYRVCTINSSANHQPVIAAVAQHGSLDDCVYFTAAGGPATAPASVSATATATASATDAATDTATDAATATADASETDAAAAAATTTSKSGKNKKNNN</sequence>